<dbReference type="GO" id="GO:0003677">
    <property type="term" value="F:DNA binding"/>
    <property type="evidence" value="ECO:0007669"/>
    <property type="project" value="UniProtKB-KW"/>
</dbReference>
<comment type="caution">
    <text evidence="6">The sequence shown here is derived from an EMBL/GenBank/DDBJ whole genome shotgun (WGS) entry which is preliminary data.</text>
</comment>
<dbReference type="InterPro" id="IPR010982">
    <property type="entry name" value="Lambda_DNA-bd_dom_sf"/>
</dbReference>
<name>A0ABT4QF98_9BACL</name>
<dbReference type="Pfam" id="PF13377">
    <property type="entry name" value="Peripla_BP_3"/>
    <property type="match status" value="1"/>
</dbReference>
<accession>A0ABT4QF98</accession>
<keyword evidence="3" id="KW-0804">Transcription</keyword>
<dbReference type="Pfam" id="PF00356">
    <property type="entry name" value="LacI"/>
    <property type="match status" value="1"/>
</dbReference>
<proteinExistence type="predicted"/>
<gene>
    <name evidence="6" type="ORF">O9H85_24395</name>
</gene>
<keyword evidence="2 6" id="KW-0238">DNA-binding</keyword>
<dbReference type="PANTHER" id="PTHR30146">
    <property type="entry name" value="LACI-RELATED TRANSCRIPTIONAL REPRESSOR"/>
    <property type="match status" value="1"/>
</dbReference>
<keyword evidence="7" id="KW-1185">Reference proteome</keyword>
<dbReference type="InterPro" id="IPR046335">
    <property type="entry name" value="LacI/GalR-like_sensor"/>
</dbReference>
<evidence type="ECO:0000313" key="6">
    <source>
        <dbReference type="EMBL" id="MCZ8515488.1"/>
    </source>
</evidence>
<evidence type="ECO:0000256" key="1">
    <source>
        <dbReference type="ARBA" id="ARBA00023015"/>
    </source>
</evidence>
<dbReference type="Proteomes" id="UP001527882">
    <property type="component" value="Unassembled WGS sequence"/>
</dbReference>
<dbReference type="SMART" id="SM00354">
    <property type="entry name" value="HTH_LACI"/>
    <property type="match status" value="1"/>
</dbReference>
<dbReference type="PROSITE" id="PS00356">
    <property type="entry name" value="HTH_LACI_1"/>
    <property type="match status" value="1"/>
</dbReference>
<dbReference type="Gene3D" id="1.10.260.40">
    <property type="entry name" value="lambda repressor-like DNA-binding domains"/>
    <property type="match status" value="1"/>
</dbReference>
<dbReference type="RefSeq" id="WP_269884009.1">
    <property type="nucleotide sequence ID" value="NZ_JAQAGZ010000017.1"/>
</dbReference>
<reference evidence="6 7" key="1">
    <citation type="submission" date="2022-12" db="EMBL/GenBank/DDBJ databases">
        <title>Draft genome sequence of Paenibacillus sp. dW9.</title>
        <authorList>
            <person name="Choi E.-W."/>
            <person name="Kim D.-U."/>
        </authorList>
    </citation>
    <scope>NUCLEOTIDE SEQUENCE [LARGE SCALE GENOMIC DNA]</scope>
    <source>
        <strain evidence="7">dW9</strain>
    </source>
</reference>
<keyword evidence="1" id="KW-0805">Transcription regulation</keyword>
<feature type="domain" description="HTH cro/C1-type" evidence="5">
    <location>
        <begin position="2"/>
        <end position="51"/>
    </location>
</feature>
<dbReference type="InterPro" id="IPR028082">
    <property type="entry name" value="Peripla_BP_I"/>
</dbReference>
<organism evidence="6 7">
    <name type="scientific">Paenibacillus gyeongsangnamensis</name>
    <dbReference type="NCBI Taxonomy" id="3388067"/>
    <lineage>
        <taxon>Bacteria</taxon>
        <taxon>Bacillati</taxon>
        <taxon>Bacillota</taxon>
        <taxon>Bacilli</taxon>
        <taxon>Bacillales</taxon>
        <taxon>Paenibacillaceae</taxon>
        <taxon>Paenibacillus</taxon>
    </lineage>
</organism>
<evidence type="ECO:0000256" key="3">
    <source>
        <dbReference type="ARBA" id="ARBA00023163"/>
    </source>
</evidence>
<dbReference type="PROSITE" id="PS50943">
    <property type="entry name" value="HTH_CROC1"/>
    <property type="match status" value="1"/>
</dbReference>
<dbReference type="InterPro" id="IPR001387">
    <property type="entry name" value="Cro/C1-type_HTH"/>
</dbReference>
<evidence type="ECO:0000259" key="4">
    <source>
        <dbReference type="PROSITE" id="PS50932"/>
    </source>
</evidence>
<sequence length="344" mass="38033">MKITIKEVAQAANVSIATVSRVLNGKNKVKPSTREKILHAIESLNFQPDQNARTMINKTTKTVGMLVPELKNEYWMLLLDVIQKELWEQGYTLIIGSTDHQVEKETAFVKSFVEKRVDGIIYSSSVMESAEEMSGIIQLAKKYDIPMVTLNPSISQANCVFGDHIQGASDATEHLIGLGHRHIAYIGGRSVSTKRELGYRNAFMMNNLVVNEALIQRIPGLPTFEAGYEAAHQLLLSGEPFTAIFCGNDVLAFGTIKALEEHGKSVPGEIAVVGYDDVHSARLLKPALTTVRQPIQEIGRSLVELIMDSSSKNLNQTVPKKIIYRMQLIVRDSCGAGLKKEVKN</sequence>
<protein>
    <submittedName>
        <fullName evidence="6">LacI family DNA-binding transcriptional regulator</fullName>
    </submittedName>
</protein>
<dbReference type="PRINTS" id="PR00036">
    <property type="entry name" value="HTHLACI"/>
</dbReference>
<dbReference type="EMBL" id="JAQAGZ010000017">
    <property type="protein sequence ID" value="MCZ8515488.1"/>
    <property type="molecule type" value="Genomic_DNA"/>
</dbReference>
<dbReference type="SUPFAM" id="SSF47413">
    <property type="entry name" value="lambda repressor-like DNA-binding domains"/>
    <property type="match status" value="1"/>
</dbReference>
<evidence type="ECO:0000259" key="5">
    <source>
        <dbReference type="PROSITE" id="PS50943"/>
    </source>
</evidence>
<dbReference type="PROSITE" id="PS50932">
    <property type="entry name" value="HTH_LACI_2"/>
    <property type="match status" value="1"/>
</dbReference>
<dbReference type="PANTHER" id="PTHR30146:SF109">
    <property type="entry name" value="HTH-TYPE TRANSCRIPTIONAL REGULATOR GALS"/>
    <property type="match status" value="1"/>
</dbReference>
<evidence type="ECO:0000313" key="7">
    <source>
        <dbReference type="Proteomes" id="UP001527882"/>
    </source>
</evidence>
<evidence type="ECO:0000256" key="2">
    <source>
        <dbReference type="ARBA" id="ARBA00023125"/>
    </source>
</evidence>
<dbReference type="SUPFAM" id="SSF53822">
    <property type="entry name" value="Periplasmic binding protein-like I"/>
    <property type="match status" value="1"/>
</dbReference>
<dbReference type="InterPro" id="IPR000843">
    <property type="entry name" value="HTH_LacI"/>
</dbReference>
<dbReference type="CDD" id="cd01392">
    <property type="entry name" value="HTH_LacI"/>
    <property type="match status" value="1"/>
</dbReference>
<feature type="domain" description="HTH lacI-type" evidence="4">
    <location>
        <begin position="3"/>
        <end position="57"/>
    </location>
</feature>
<dbReference type="CDD" id="cd06267">
    <property type="entry name" value="PBP1_LacI_sugar_binding-like"/>
    <property type="match status" value="1"/>
</dbReference>
<dbReference type="Gene3D" id="3.40.50.2300">
    <property type="match status" value="2"/>
</dbReference>